<feature type="domain" description="KEN" evidence="6">
    <location>
        <begin position="43"/>
        <end position="211"/>
    </location>
</feature>
<protein>
    <recommendedName>
        <fullName evidence="11">Protein kinase domain-containing protein</fullName>
    </recommendedName>
</protein>
<gene>
    <name evidence="7" type="ORF">F8388_008207</name>
    <name evidence="8" type="ORF">G4B88_016643</name>
</gene>
<evidence type="ECO:0000256" key="3">
    <source>
        <dbReference type="ARBA" id="ARBA00022840"/>
    </source>
</evidence>
<dbReference type="Proteomes" id="UP000525078">
    <property type="component" value="Unassembled WGS sequence"/>
</dbReference>
<evidence type="ECO:0000256" key="1">
    <source>
        <dbReference type="ARBA" id="ARBA00022729"/>
    </source>
</evidence>
<reference evidence="9 10" key="1">
    <citation type="journal article" date="2020" name="bioRxiv">
        <title>Sequence and annotation of 42 cannabis genomes reveals extensive copy number variation in cannabinoid synthesis and pathogen resistance genes.</title>
        <authorList>
            <person name="Mckernan K.J."/>
            <person name="Helbert Y."/>
            <person name="Kane L.T."/>
            <person name="Ebling H."/>
            <person name="Zhang L."/>
            <person name="Liu B."/>
            <person name="Eaton Z."/>
            <person name="Mclaughlin S."/>
            <person name="Kingan S."/>
            <person name="Baybayan P."/>
            <person name="Concepcion G."/>
            <person name="Jordan M."/>
            <person name="Riva A."/>
            <person name="Barbazuk W."/>
            <person name="Harkins T."/>
        </authorList>
    </citation>
    <scope>NUCLEOTIDE SEQUENCE [LARGE SCALE GENOMIC DNA]</scope>
    <source>
        <strain evidence="9 10">cv. Jamaican Lion 4</strain>
        <strain evidence="8">Father</strain>
        <strain evidence="7">Mother</strain>
        <tissue evidence="8">Leaf</tissue>
    </source>
</reference>
<name>A0A7J6H7S2_CANSA</name>
<dbReference type="GO" id="GO:0004674">
    <property type="term" value="F:protein serine/threonine kinase activity"/>
    <property type="evidence" value="ECO:0007669"/>
    <property type="project" value="InterPro"/>
</dbReference>
<evidence type="ECO:0000256" key="4">
    <source>
        <dbReference type="SAM" id="MobiDB-lite"/>
    </source>
</evidence>
<evidence type="ECO:0000259" key="6">
    <source>
        <dbReference type="PROSITE" id="PS51392"/>
    </source>
</evidence>
<evidence type="ECO:0000313" key="10">
    <source>
        <dbReference type="Proteomes" id="UP000583929"/>
    </source>
</evidence>
<dbReference type="PANTHER" id="PTHR13954:SF6">
    <property type="entry name" value="NON-SPECIFIC SERINE_THREONINE PROTEIN KINASE"/>
    <property type="match status" value="1"/>
</dbReference>
<dbReference type="GO" id="GO:0006397">
    <property type="term" value="P:mRNA processing"/>
    <property type="evidence" value="ECO:0007669"/>
    <property type="project" value="InterPro"/>
</dbReference>
<dbReference type="InterPro" id="IPR011009">
    <property type="entry name" value="Kinase-like_dom_sf"/>
</dbReference>
<dbReference type="PROSITE" id="PS51392">
    <property type="entry name" value="KEN"/>
    <property type="match status" value="2"/>
</dbReference>
<keyword evidence="10" id="KW-1185">Reference proteome</keyword>
<dbReference type="Gene3D" id="1.10.510.10">
    <property type="entry name" value="Transferase(Phosphotransferase) domain 1"/>
    <property type="match status" value="2"/>
</dbReference>
<dbReference type="SUPFAM" id="SSF56112">
    <property type="entry name" value="Protein kinase-like (PK-like)"/>
    <property type="match status" value="2"/>
</dbReference>
<keyword evidence="1" id="KW-0732">Signal</keyword>
<evidence type="ECO:0000313" key="8">
    <source>
        <dbReference type="EMBL" id="KAF4391333.1"/>
    </source>
</evidence>
<dbReference type="PROSITE" id="PS50011">
    <property type="entry name" value="PROTEIN_KINASE_DOM"/>
    <property type="match status" value="1"/>
</dbReference>
<sequence>MVNENILINFPEALDLISRLLSVNPLDRPTAVDVLNHPFMWKSKKKKDLICDAGDLEKNHPLLSQALESISVEEIIATDHRKLIDSTTTWDQFIDEAIISHMTHFSQYDFTSVRSLIRFIRNLCIHYKQRPKYIKDLIGCSIQCGDLLSNNAFTGVESSNINSQLSRHIESKPQSFKFPMQRRLNHHFSSCYSKNRAAATTPPSVAEAKSTKHFILAGLGSKSTINFSMFLRNDESSADVSCRDCIERSCTRVDSSSSLVSTTASSSTPAPASETVTYIPLIISDLSSEMASSSKAGAPTRKKNYLIGAQWLRSGRDEEEQVVAGNGLSRRTEEAMDINCPIRIQSDGNNSGTQEGANQASDGGVNHGKTTMPISANQDIEELQLEDHNEDSLIILDNKRRRTNKETMKEINDADIDARGKSGGVALLWKDSEDIKNANITISGYDHNQYIGNLGDLMANQFENITETFTARPTYKGLIFIRDIIEELNDFNNLGKVYLNLTPSNILVRKEVNGILRAELAKNTCMTKTSEYSSSDCNKFGWKANDAAETIKGNMFSFGCILFFIITNGRHPFGDDPYSREYNIEHNNMVNENILINFPEALDLISRLLSVNPLDRPTAVDVLNHPFMWKSKKKKDLICDAGDLEKNHPLLSQALESISVEEIIATDHRKLIDSTTTWDQFIDEAIISHMTHFSQYDFTSVRSLIRFIRNLCIHYKQRPKYIKDLIGCSIQCGDLLSNNAFTGVESSNINSQLSRHIESKPQSFKFPMQRRLNHHFSSCYSKNRAAATTPPSVAEAKSTKHFILAGLGSKSTINFSMFLRNDESSADVSCRDCIERSCTRVDSSSSLVSTTASSSTPAPASETVTYIPLIISDLSSEMASSSKAGAPTRKKNYLIGAQWLRSGRDEEEQVVAGNGLSRRTEEAMDINCPIRIQSDGNNSGTQEGANQASDGGVNHGKTTMPISANQDIEELQLEDHNEDSLIILDNKRRRTNKETMKEINDADIDARGKSGGVALLWKDSEDIKVWDQDNGMLK</sequence>
<dbReference type="SMART" id="SM00220">
    <property type="entry name" value="S_TKc"/>
    <property type="match status" value="1"/>
</dbReference>
<dbReference type="Proteomes" id="UP000583929">
    <property type="component" value="Unassembled WGS sequence"/>
</dbReference>
<organism evidence="8 10">
    <name type="scientific">Cannabis sativa</name>
    <name type="common">Hemp</name>
    <name type="synonym">Marijuana</name>
    <dbReference type="NCBI Taxonomy" id="3483"/>
    <lineage>
        <taxon>Eukaryota</taxon>
        <taxon>Viridiplantae</taxon>
        <taxon>Streptophyta</taxon>
        <taxon>Embryophyta</taxon>
        <taxon>Tracheophyta</taxon>
        <taxon>Spermatophyta</taxon>
        <taxon>Magnoliopsida</taxon>
        <taxon>eudicotyledons</taxon>
        <taxon>Gunneridae</taxon>
        <taxon>Pentapetalae</taxon>
        <taxon>rosids</taxon>
        <taxon>fabids</taxon>
        <taxon>Rosales</taxon>
        <taxon>Cannabaceae</taxon>
        <taxon>Cannabis</taxon>
    </lineage>
</organism>
<dbReference type="GO" id="GO:0004521">
    <property type="term" value="F:RNA endonuclease activity"/>
    <property type="evidence" value="ECO:0007669"/>
    <property type="project" value="InterPro"/>
</dbReference>
<dbReference type="InterPro" id="IPR045133">
    <property type="entry name" value="IRE1/2-like"/>
</dbReference>
<dbReference type="InterPro" id="IPR010513">
    <property type="entry name" value="KEN_dom"/>
</dbReference>
<dbReference type="PANTHER" id="PTHR13954">
    <property type="entry name" value="IRE1-RELATED"/>
    <property type="match status" value="1"/>
</dbReference>
<dbReference type="Pfam" id="PF06479">
    <property type="entry name" value="Ribonuc_2-5A"/>
    <property type="match status" value="2"/>
</dbReference>
<feature type="compositionally biased region" description="Polar residues" evidence="4">
    <location>
        <begin position="346"/>
        <end position="361"/>
    </location>
</feature>
<dbReference type="InterPro" id="IPR000719">
    <property type="entry name" value="Prot_kinase_dom"/>
</dbReference>
<evidence type="ECO:0000259" key="5">
    <source>
        <dbReference type="PROSITE" id="PS50011"/>
    </source>
</evidence>
<evidence type="ECO:0000256" key="2">
    <source>
        <dbReference type="ARBA" id="ARBA00022741"/>
    </source>
</evidence>
<dbReference type="EMBL" id="JAATIQ010000060">
    <property type="protein sequence ID" value="KAF4391333.1"/>
    <property type="molecule type" value="Genomic_DNA"/>
</dbReference>
<dbReference type="GO" id="GO:0030968">
    <property type="term" value="P:endoplasmic reticulum unfolded protein response"/>
    <property type="evidence" value="ECO:0007669"/>
    <property type="project" value="InterPro"/>
</dbReference>
<dbReference type="Gene3D" id="1.20.1440.180">
    <property type="entry name" value="KEN domain"/>
    <property type="match status" value="2"/>
</dbReference>
<accession>A0A7J6H7S2</accession>
<dbReference type="InterPro" id="IPR038357">
    <property type="entry name" value="KEN_sf"/>
</dbReference>
<feature type="region of interest" description="Disordered" evidence="4">
    <location>
        <begin position="343"/>
        <end position="372"/>
    </location>
</feature>
<evidence type="ECO:0008006" key="11">
    <source>
        <dbReference type="Google" id="ProtNLM"/>
    </source>
</evidence>
<feature type="domain" description="KEN" evidence="6">
    <location>
        <begin position="631"/>
        <end position="799"/>
    </location>
</feature>
<comment type="caution">
    <text evidence="8">The sequence shown here is derived from an EMBL/GenBank/DDBJ whole genome shotgun (WGS) entry which is preliminary data.</text>
</comment>
<dbReference type="EMBL" id="JAATIP010000185">
    <property type="protein sequence ID" value="KAF4362323.1"/>
    <property type="molecule type" value="Genomic_DNA"/>
</dbReference>
<dbReference type="GO" id="GO:0005524">
    <property type="term" value="F:ATP binding"/>
    <property type="evidence" value="ECO:0007669"/>
    <property type="project" value="UniProtKB-KW"/>
</dbReference>
<proteinExistence type="predicted"/>
<feature type="domain" description="Protein kinase" evidence="5">
    <location>
        <begin position="318"/>
        <end position="628"/>
    </location>
</feature>
<evidence type="ECO:0000313" key="9">
    <source>
        <dbReference type="Proteomes" id="UP000525078"/>
    </source>
</evidence>
<keyword evidence="3" id="KW-0067">ATP-binding</keyword>
<feature type="compositionally biased region" description="Polar residues" evidence="4">
    <location>
        <begin position="934"/>
        <end position="949"/>
    </location>
</feature>
<keyword evidence="2" id="KW-0547">Nucleotide-binding</keyword>
<evidence type="ECO:0000313" key="7">
    <source>
        <dbReference type="EMBL" id="KAF4362323.1"/>
    </source>
</evidence>
<dbReference type="AlphaFoldDB" id="A0A7J6H7S2"/>
<feature type="region of interest" description="Disordered" evidence="4">
    <location>
        <begin position="931"/>
        <end position="960"/>
    </location>
</feature>